<gene>
    <name evidence="1" type="ORF">BDY19DRAFT_990107</name>
</gene>
<accession>A0ACB8UGC8</accession>
<protein>
    <submittedName>
        <fullName evidence="1">Uncharacterized protein</fullName>
    </submittedName>
</protein>
<sequence>MSSPSLTAEDVKGIMSSNYVSFATSALFIHEYLITIDKEMQLIWNSKWTMSTLLFLVNRYVSLVVAIIYALPVINYAVNIPDLTKPSSFTDNLIYRGVYIIKVTILIQLLVIALFSAQRVYVVTHCKKWVTAFIFLIAIIPFAVNIWVVVVDTLIYLPKVSCISAVLGRHELSFRRTSVAATIADILVIIFIFKQSYTQWREQRQLFGKGPSFVELLLRDGSIYFLAMMIINVFYVLDNTLPYLQQLPPTIAMVQRSVFHYIPNNPSNTKPHNLLLLFLLEYSIPPIITSRMLLNIREVAGDRSCVLIQGDSISLSQWMSEPLQPGVGKDCDDESGRGDVNADGEENTRRDGGGHGSRSNELELGGRSDERAVMEVQRTKTRMVGSGCC</sequence>
<reference evidence="1" key="1">
    <citation type="journal article" date="2021" name="Environ. Microbiol.">
        <title>Gene family expansions and transcriptome signatures uncover fungal adaptations to wood decay.</title>
        <authorList>
            <person name="Hage H."/>
            <person name="Miyauchi S."/>
            <person name="Viragh M."/>
            <person name="Drula E."/>
            <person name="Min B."/>
            <person name="Chaduli D."/>
            <person name="Navarro D."/>
            <person name="Favel A."/>
            <person name="Norest M."/>
            <person name="Lesage-Meessen L."/>
            <person name="Balint B."/>
            <person name="Merenyi Z."/>
            <person name="de Eugenio L."/>
            <person name="Morin E."/>
            <person name="Martinez A.T."/>
            <person name="Baldrian P."/>
            <person name="Stursova M."/>
            <person name="Martinez M.J."/>
            <person name="Novotny C."/>
            <person name="Magnuson J.K."/>
            <person name="Spatafora J.W."/>
            <person name="Maurice S."/>
            <person name="Pangilinan J."/>
            <person name="Andreopoulos W."/>
            <person name="LaButti K."/>
            <person name="Hundley H."/>
            <person name="Na H."/>
            <person name="Kuo A."/>
            <person name="Barry K."/>
            <person name="Lipzen A."/>
            <person name="Henrissat B."/>
            <person name="Riley R."/>
            <person name="Ahrendt S."/>
            <person name="Nagy L.G."/>
            <person name="Grigoriev I.V."/>
            <person name="Martin F."/>
            <person name="Rosso M.N."/>
        </authorList>
    </citation>
    <scope>NUCLEOTIDE SEQUENCE</scope>
    <source>
        <strain evidence="1">CBS 384.51</strain>
    </source>
</reference>
<dbReference type="EMBL" id="MU274902">
    <property type="protein sequence ID" value="KAI0093472.1"/>
    <property type="molecule type" value="Genomic_DNA"/>
</dbReference>
<keyword evidence="2" id="KW-1185">Reference proteome</keyword>
<evidence type="ECO:0000313" key="2">
    <source>
        <dbReference type="Proteomes" id="UP001055072"/>
    </source>
</evidence>
<organism evidence="1 2">
    <name type="scientific">Irpex rosettiformis</name>
    <dbReference type="NCBI Taxonomy" id="378272"/>
    <lineage>
        <taxon>Eukaryota</taxon>
        <taxon>Fungi</taxon>
        <taxon>Dikarya</taxon>
        <taxon>Basidiomycota</taxon>
        <taxon>Agaricomycotina</taxon>
        <taxon>Agaricomycetes</taxon>
        <taxon>Polyporales</taxon>
        <taxon>Irpicaceae</taxon>
        <taxon>Irpex</taxon>
    </lineage>
</organism>
<name>A0ACB8UGC8_9APHY</name>
<comment type="caution">
    <text evidence="1">The sequence shown here is derived from an EMBL/GenBank/DDBJ whole genome shotgun (WGS) entry which is preliminary data.</text>
</comment>
<dbReference type="Proteomes" id="UP001055072">
    <property type="component" value="Unassembled WGS sequence"/>
</dbReference>
<proteinExistence type="predicted"/>
<evidence type="ECO:0000313" key="1">
    <source>
        <dbReference type="EMBL" id="KAI0093472.1"/>
    </source>
</evidence>